<dbReference type="STRING" id="126957.T1IIQ1"/>
<name>T1IIQ1_STRMM</name>
<comment type="similarity">
    <text evidence="2">Belongs to the carotenoid/retinoid oxidoreductase family.</text>
</comment>
<evidence type="ECO:0000313" key="7">
    <source>
        <dbReference type="EnsemblMetazoa" id="SMAR000754-PA"/>
    </source>
</evidence>
<dbReference type="Pfam" id="PF01593">
    <property type="entry name" value="Amino_oxidase"/>
    <property type="match status" value="1"/>
</dbReference>
<comment type="subunit">
    <text evidence="4">Interacts with COX5B; this interaction may contribute to localize PYROXD2 to the inner face of the inner mitochondrial membrane.</text>
</comment>
<keyword evidence="8" id="KW-1185">Reference proteome</keyword>
<evidence type="ECO:0000256" key="4">
    <source>
        <dbReference type="ARBA" id="ARBA00038825"/>
    </source>
</evidence>
<dbReference type="AlphaFoldDB" id="T1IIQ1"/>
<sequence>MFVQNLCKQQNFFLHHVKYLSTGTSKLKSSYDAVVIGGGHNGLVAAAYLQKAGLKACVLERRHIVGGAAITEEIIPEFKFSRASYVFSLFRPIIFKELKLKDYGIKVFLRNPNSFTPLSEWKSNQPKSLSLYLNNKEKLKEIGRFSTKDVEAYMEYDKSLTNVINSINPLLDHLPPDVSALINGTWLQRLKALPSLMPLRHVSRNIGEDFPFLMELLFSSTHKILNKRFETDCLKATLATDGVIGAMQSPMSPGSGYLLLHHVTGNVEGVSGAWGYVQGGMGAVSQAIASAATDLGVEIFTEKEVKHIKVRNNQAEGVVLTNGMEVNAPLVLSNATPKVTFLDLLDDGLLPIDYKREVSRIDYETAVTKINIALKGLPNFTVAPNTSLPMQHHQASIHINCENMDMIENAYLSAKQGKLPERPMIEMMIPSTLDNTLAPSGSHVCLVFSQFTPYHLSEGKKWDEKMKKKYFDIVINSIERHAPSFRNLIIGYEILTPPDLEDIFGLTGGNIFHGSLSLDQLYINRPTSLIQSPNTPIKGLFLCGSGSHPGGGVSGAPGRLAAITAIKKKSKKY</sequence>
<dbReference type="EMBL" id="JH430212">
    <property type="status" value="NOT_ANNOTATED_CDS"/>
    <property type="molecule type" value="Genomic_DNA"/>
</dbReference>
<evidence type="ECO:0000256" key="3">
    <source>
        <dbReference type="ARBA" id="ARBA00037217"/>
    </source>
</evidence>
<comment type="function">
    <text evidence="3">Probable oxidoreductase that may play a role as regulator of mitochondrial function.</text>
</comment>
<dbReference type="InterPro" id="IPR036188">
    <property type="entry name" value="FAD/NAD-bd_sf"/>
</dbReference>
<dbReference type="Gene3D" id="3.50.50.60">
    <property type="entry name" value="FAD/NAD(P)-binding domain"/>
    <property type="match status" value="2"/>
</dbReference>
<evidence type="ECO:0000256" key="2">
    <source>
        <dbReference type="ARBA" id="ARBA00006046"/>
    </source>
</evidence>
<evidence type="ECO:0000313" key="8">
    <source>
        <dbReference type="Proteomes" id="UP000014500"/>
    </source>
</evidence>
<dbReference type="OMA" id="GLYHCGS"/>
<reference evidence="8" key="1">
    <citation type="submission" date="2011-05" db="EMBL/GenBank/DDBJ databases">
        <authorList>
            <person name="Richards S.R."/>
            <person name="Qu J."/>
            <person name="Jiang H."/>
            <person name="Jhangiani S.N."/>
            <person name="Agravi P."/>
            <person name="Goodspeed R."/>
            <person name="Gross S."/>
            <person name="Mandapat C."/>
            <person name="Jackson L."/>
            <person name="Mathew T."/>
            <person name="Pu L."/>
            <person name="Thornton R."/>
            <person name="Saada N."/>
            <person name="Wilczek-Boney K.B."/>
            <person name="Lee S."/>
            <person name="Kovar C."/>
            <person name="Wu Y."/>
            <person name="Scherer S.E."/>
            <person name="Worley K.C."/>
            <person name="Muzny D.M."/>
            <person name="Gibbs R."/>
        </authorList>
    </citation>
    <scope>NUCLEOTIDE SEQUENCE</scope>
    <source>
        <strain evidence="8">Brora</strain>
    </source>
</reference>
<dbReference type="PhylomeDB" id="T1IIQ1"/>
<feature type="domain" description="Amine oxidase" evidence="6">
    <location>
        <begin position="42"/>
        <end position="556"/>
    </location>
</feature>
<dbReference type="GO" id="GO:0016491">
    <property type="term" value="F:oxidoreductase activity"/>
    <property type="evidence" value="ECO:0007669"/>
    <property type="project" value="InterPro"/>
</dbReference>
<accession>T1IIQ1</accession>
<dbReference type="GO" id="GO:0005759">
    <property type="term" value="C:mitochondrial matrix"/>
    <property type="evidence" value="ECO:0007669"/>
    <property type="project" value="UniProtKB-SubCell"/>
</dbReference>
<dbReference type="EnsemblMetazoa" id="SMAR000754-RA">
    <property type="protein sequence ID" value="SMAR000754-PA"/>
    <property type="gene ID" value="SMAR000754"/>
</dbReference>
<dbReference type="PANTHER" id="PTHR10668:SF103">
    <property type="entry name" value="PYRIDINE NUCLEOTIDE-DISULFIDE OXIDOREDUCTASE DOMAIN-CONTAINING PROTEIN 2"/>
    <property type="match status" value="1"/>
</dbReference>
<proteinExistence type="inferred from homology"/>
<dbReference type="Proteomes" id="UP000014500">
    <property type="component" value="Unassembled WGS sequence"/>
</dbReference>
<evidence type="ECO:0000259" key="6">
    <source>
        <dbReference type="Pfam" id="PF01593"/>
    </source>
</evidence>
<organism evidence="7 8">
    <name type="scientific">Strigamia maritima</name>
    <name type="common">European centipede</name>
    <name type="synonym">Geophilus maritimus</name>
    <dbReference type="NCBI Taxonomy" id="126957"/>
    <lineage>
        <taxon>Eukaryota</taxon>
        <taxon>Metazoa</taxon>
        <taxon>Ecdysozoa</taxon>
        <taxon>Arthropoda</taxon>
        <taxon>Myriapoda</taxon>
        <taxon>Chilopoda</taxon>
        <taxon>Pleurostigmophora</taxon>
        <taxon>Geophilomorpha</taxon>
        <taxon>Linotaeniidae</taxon>
        <taxon>Strigamia</taxon>
    </lineage>
</organism>
<dbReference type="PANTHER" id="PTHR10668">
    <property type="entry name" value="PHYTOENE DEHYDROGENASE"/>
    <property type="match status" value="1"/>
</dbReference>
<protein>
    <recommendedName>
        <fullName evidence="5">Pyridine nucleotide-disulfide oxidoreductase domain-containing protein 2</fullName>
    </recommendedName>
</protein>
<reference evidence="7" key="2">
    <citation type="submission" date="2015-02" db="UniProtKB">
        <authorList>
            <consortium name="EnsemblMetazoa"/>
        </authorList>
    </citation>
    <scope>IDENTIFICATION</scope>
</reference>
<comment type="subcellular location">
    <subcellularLocation>
        <location evidence="1">Mitochondrion matrix</location>
    </subcellularLocation>
</comment>
<dbReference type="HOGENOM" id="CLU_019327_0_1_1"/>
<dbReference type="eggNOG" id="KOG4254">
    <property type="taxonomic scope" value="Eukaryota"/>
</dbReference>
<evidence type="ECO:0000256" key="1">
    <source>
        <dbReference type="ARBA" id="ARBA00004305"/>
    </source>
</evidence>
<dbReference type="SUPFAM" id="SSF51905">
    <property type="entry name" value="FAD/NAD(P)-binding domain"/>
    <property type="match status" value="1"/>
</dbReference>
<dbReference type="InterPro" id="IPR002937">
    <property type="entry name" value="Amino_oxidase"/>
</dbReference>
<evidence type="ECO:0000256" key="5">
    <source>
        <dbReference type="ARBA" id="ARBA00040298"/>
    </source>
</evidence>